<reference evidence="1 2" key="1">
    <citation type="journal article" date="2016" name="Nat. Commun.">
        <title>Thousands of microbial genomes shed light on interconnected biogeochemical processes in an aquifer system.</title>
        <authorList>
            <person name="Anantharaman K."/>
            <person name="Brown C.T."/>
            <person name="Hug L.A."/>
            <person name="Sharon I."/>
            <person name="Castelle C.J."/>
            <person name="Probst A.J."/>
            <person name="Thomas B.C."/>
            <person name="Singh A."/>
            <person name="Wilkins M.J."/>
            <person name="Karaoz U."/>
            <person name="Brodie E.L."/>
            <person name="Williams K.H."/>
            <person name="Hubbard S.S."/>
            <person name="Banfield J.F."/>
        </authorList>
    </citation>
    <scope>NUCLEOTIDE SEQUENCE [LARGE SCALE GENOMIC DNA]</scope>
</reference>
<evidence type="ECO:0000313" key="1">
    <source>
        <dbReference type="EMBL" id="OGI50450.1"/>
    </source>
</evidence>
<proteinExistence type="predicted"/>
<dbReference type="InterPro" id="IPR032836">
    <property type="entry name" value="DsrE2-like"/>
</dbReference>
<dbReference type="Gene3D" id="3.40.1260.10">
    <property type="entry name" value="DsrEFH-like"/>
    <property type="match status" value="1"/>
</dbReference>
<evidence type="ECO:0000313" key="2">
    <source>
        <dbReference type="Proteomes" id="UP000179037"/>
    </source>
</evidence>
<dbReference type="SUPFAM" id="SSF75169">
    <property type="entry name" value="DsrEFH-like"/>
    <property type="match status" value="1"/>
</dbReference>
<dbReference type="PANTHER" id="PTHR34655:SF2">
    <property type="entry name" value="PEROXIREDOXIN FAMILY PROTEIN"/>
    <property type="match status" value="1"/>
</dbReference>
<comment type="caution">
    <text evidence="1">The sequence shown here is derived from an EMBL/GenBank/DDBJ whole genome shotgun (WGS) entry which is preliminary data.</text>
</comment>
<organism evidence="1 2">
    <name type="scientific">Candidatus Muproteobacteria bacterium RIFCSPLOWO2_01_FULL_60_18</name>
    <dbReference type="NCBI Taxonomy" id="1817768"/>
    <lineage>
        <taxon>Bacteria</taxon>
        <taxon>Pseudomonadati</taxon>
        <taxon>Pseudomonadota</taxon>
        <taxon>Candidatus Muproteobacteria</taxon>
    </lineage>
</organism>
<protein>
    <recommendedName>
        <fullName evidence="3">Peroxiredoxin</fullName>
    </recommendedName>
</protein>
<name>A0A1F6TZB7_9PROT</name>
<evidence type="ECO:0008006" key="3">
    <source>
        <dbReference type="Google" id="ProtNLM"/>
    </source>
</evidence>
<dbReference type="InterPro" id="IPR027396">
    <property type="entry name" value="DsrEFH-like"/>
</dbReference>
<accession>A0A1F6TZB7</accession>
<dbReference type="STRING" id="1817768.A3A87_09625"/>
<sequence length="136" mass="15112">MKNVSIMCFHDELCQVFNALMTALSLLREGSKVTVFFGSRGINAVHREKFKTLTCLPDAPPEVGQAVMKRMDELDLPLLEDMFVMLIAEGATVLACPLNLPLFGMTERDLVDGVKVADPAKYYKEVVIPADMNLTF</sequence>
<dbReference type="EMBL" id="MFTC01000069">
    <property type="protein sequence ID" value="OGI50450.1"/>
    <property type="molecule type" value="Genomic_DNA"/>
</dbReference>
<dbReference type="Pfam" id="PF13686">
    <property type="entry name" value="DrsE_2"/>
    <property type="match status" value="1"/>
</dbReference>
<dbReference type="PANTHER" id="PTHR34655">
    <property type="entry name" value="CONSERVED WITHIN P. AEROPHILUM"/>
    <property type="match status" value="1"/>
</dbReference>
<gene>
    <name evidence="1" type="ORF">A3A87_09625</name>
</gene>
<dbReference type="Proteomes" id="UP000179037">
    <property type="component" value="Unassembled WGS sequence"/>
</dbReference>
<dbReference type="AlphaFoldDB" id="A0A1F6TZB7"/>